<organism evidence="1 2">
    <name type="scientific">Pseudomonas eucalypticola</name>
    <dbReference type="NCBI Taxonomy" id="2599595"/>
    <lineage>
        <taxon>Bacteria</taxon>
        <taxon>Pseudomonadati</taxon>
        <taxon>Pseudomonadota</taxon>
        <taxon>Gammaproteobacteria</taxon>
        <taxon>Pseudomonadales</taxon>
        <taxon>Pseudomonadaceae</taxon>
        <taxon>Pseudomonas</taxon>
    </lineage>
</organism>
<reference evidence="1 2" key="1">
    <citation type="submission" date="2020-06" db="EMBL/GenBank/DDBJ databases">
        <title>Pseudomonas eucalypticola sp. nov., an endophyte of Eucalyptus dunnii leaves with biocontrol ability of eucalyptus leaf blight.</title>
        <authorList>
            <person name="Liu Y."/>
            <person name="Song Z."/>
            <person name="Zeng H."/>
            <person name="Lu M."/>
            <person name="Wang X."/>
            <person name="Lian X."/>
            <person name="Zhang Q."/>
        </authorList>
    </citation>
    <scope>NUCLEOTIDE SEQUENCE [LARGE SCALE GENOMIC DNA]</scope>
    <source>
        <strain evidence="1 2">NP-1</strain>
    </source>
</reference>
<dbReference type="EMBL" id="CP056030">
    <property type="protein sequence ID" value="QKZ07120.1"/>
    <property type="molecule type" value="Genomic_DNA"/>
</dbReference>
<evidence type="ECO:0000313" key="1">
    <source>
        <dbReference type="EMBL" id="QKZ07120.1"/>
    </source>
</evidence>
<protein>
    <submittedName>
        <fullName evidence="1">Pyrroloquinoline quinone biosynthesis protein PqqE</fullName>
    </submittedName>
</protein>
<dbReference type="KEGG" id="pez:HWQ56_26430"/>
<evidence type="ECO:0000313" key="2">
    <source>
        <dbReference type="Proteomes" id="UP000509568"/>
    </source>
</evidence>
<sequence length="98" mass="10154">MQISGGSAYYAGLSAVQNGLNRVDQAASQIASNSVDRPAVSNQSTNLQAQQVLSVDRSQQDLAGSAVELTQGKLEVEAGLKVTQAANETLGTLIDTYA</sequence>
<keyword evidence="2" id="KW-1185">Reference proteome</keyword>
<accession>A0A7D5DAK3</accession>
<proteinExistence type="predicted"/>
<dbReference type="RefSeq" id="WP_158158146.1">
    <property type="nucleotide sequence ID" value="NZ_CP056030.1"/>
</dbReference>
<gene>
    <name evidence="1" type="ORF">HWQ56_26430</name>
</gene>
<name>A0A7D5DAK3_9PSED</name>
<dbReference type="AlphaFoldDB" id="A0A7D5DAK3"/>
<dbReference type="Proteomes" id="UP000509568">
    <property type="component" value="Chromosome"/>
</dbReference>